<proteinExistence type="predicted"/>
<evidence type="ECO:0000256" key="1">
    <source>
        <dbReference type="SAM" id="MobiDB-lite"/>
    </source>
</evidence>
<evidence type="ECO:0000313" key="2">
    <source>
        <dbReference type="EMBL" id="VVC97896.1"/>
    </source>
</evidence>
<reference evidence="2 3" key="1">
    <citation type="submission" date="2017-07" db="EMBL/GenBank/DDBJ databases">
        <authorList>
            <person name="Talla V."/>
            <person name="Backstrom N."/>
        </authorList>
    </citation>
    <scope>NUCLEOTIDE SEQUENCE [LARGE SCALE GENOMIC DNA]</scope>
</reference>
<dbReference type="AlphaFoldDB" id="A0A5E4QHW9"/>
<feature type="compositionally biased region" description="Low complexity" evidence="1">
    <location>
        <begin position="47"/>
        <end position="58"/>
    </location>
</feature>
<keyword evidence="3" id="KW-1185">Reference proteome</keyword>
<feature type="compositionally biased region" description="Low complexity" evidence="1">
    <location>
        <begin position="16"/>
        <end position="28"/>
    </location>
</feature>
<gene>
    <name evidence="2" type="ORF">LSINAPIS_LOCUS9081</name>
</gene>
<sequence length="210" mass="23379">MSAGVSPRASPPATPGSPRRSPLRSPLRSPRRSPNRSPRLDRSEGCSSPAPSVGSAGSREAPLDPRPPHHLFSPFDHSKLNVIRKETLLRITSVMSLTHLRAKSSVISSAWSFSCKVNRVCVTITARRTKNRNQPVKILEKILILQNYVQSDIPSCVGGTCLVDRSVRPIVALFFLYRVDEVSEFQRWNNLLPAALLNYKLLESVSRIQF</sequence>
<feature type="region of interest" description="Disordered" evidence="1">
    <location>
        <begin position="1"/>
        <end position="75"/>
    </location>
</feature>
<dbReference type="Proteomes" id="UP000324832">
    <property type="component" value="Unassembled WGS sequence"/>
</dbReference>
<protein>
    <submittedName>
        <fullName evidence="2">Uncharacterized protein</fullName>
    </submittedName>
</protein>
<evidence type="ECO:0000313" key="3">
    <source>
        <dbReference type="Proteomes" id="UP000324832"/>
    </source>
</evidence>
<organism evidence="2 3">
    <name type="scientific">Leptidea sinapis</name>
    <dbReference type="NCBI Taxonomy" id="189913"/>
    <lineage>
        <taxon>Eukaryota</taxon>
        <taxon>Metazoa</taxon>
        <taxon>Ecdysozoa</taxon>
        <taxon>Arthropoda</taxon>
        <taxon>Hexapoda</taxon>
        <taxon>Insecta</taxon>
        <taxon>Pterygota</taxon>
        <taxon>Neoptera</taxon>
        <taxon>Endopterygota</taxon>
        <taxon>Lepidoptera</taxon>
        <taxon>Glossata</taxon>
        <taxon>Ditrysia</taxon>
        <taxon>Papilionoidea</taxon>
        <taxon>Pieridae</taxon>
        <taxon>Dismorphiinae</taxon>
        <taxon>Leptidea</taxon>
    </lineage>
</organism>
<dbReference type="EMBL" id="FZQP02003333">
    <property type="protein sequence ID" value="VVC97896.1"/>
    <property type="molecule type" value="Genomic_DNA"/>
</dbReference>
<name>A0A5E4QHW9_9NEOP</name>
<accession>A0A5E4QHW9</accession>